<dbReference type="Pfam" id="PF00893">
    <property type="entry name" value="Multi_Drug_Res"/>
    <property type="match status" value="1"/>
</dbReference>
<dbReference type="InterPro" id="IPR045324">
    <property type="entry name" value="Small_multidrug_res"/>
</dbReference>
<organism evidence="9 10">
    <name type="scientific">Anoxybacillus pushchinoensis</name>
    <dbReference type="NCBI Taxonomy" id="150248"/>
    <lineage>
        <taxon>Bacteria</taxon>
        <taxon>Bacillati</taxon>
        <taxon>Bacillota</taxon>
        <taxon>Bacilli</taxon>
        <taxon>Bacillales</taxon>
        <taxon>Anoxybacillaceae</taxon>
        <taxon>Anoxybacillus</taxon>
    </lineage>
</organism>
<accession>A0A1I0T4V5</accession>
<keyword evidence="10" id="KW-1185">Reference proteome</keyword>
<protein>
    <submittedName>
        <fullName evidence="9">Small multidrug resistance pump</fullName>
    </submittedName>
</protein>
<dbReference type="GO" id="GO:0022857">
    <property type="term" value="F:transmembrane transporter activity"/>
    <property type="evidence" value="ECO:0007669"/>
    <property type="project" value="InterPro"/>
</dbReference>
<evidence type="ECO:0000313" key="9">
    <source>
        <dbReference type="EMBL" id="SFA46789.1"/>
    </source>
</evidence>
<keyword evidence="4 7" id="KW-0812">Transmembrane</keyword>
<comment type="similarity">
    <text evidence="7">Belongs to the drug/metabolite transporter (DMT) superfamily. Small multidrug resistance (SMR) (TC 2.A.7.1) family.</text>
</comment>
<dbReference type="InterPro" id="IPR000390">
    <property type="entry name" value="Small_drug/metabolite_transptr"/>
</dbReference>
<feature type="transmembrane region" description="Helical" evidence="8">
    <location>
        <begin position="84"/>
        <end position="100"/>
    </location>
</feature>
<dbReference type="SUPFAM" id="SSF103481">
    <property type="entry name" value="Multidrug resistance efflux transporter EmrE"/>
    <property type="match status" value="1"/>
</dbReference>
<evidence type="ECO:0000256" key="1">
    <source>
        <dbReference type="ARBA" id="ARBA00004651"/>
    </source>
</evidence>
<keyword evidence="5 8" id="KW-1133">Transmembrane helix</keyword>
<keyword evidence="6 8" id="KW-0472">Membrane</keyword>
<dbReference type="RefSeq" id="WP_091701876.1">
    <property type="nucleotide sequence ID" value="NZ_FOJQ01000014.1"/>
</dbReference>
<evidence type="ECO:0000256" key="2">
    <source>
        <dbReference type="ARBA" id="ARBA00022448"/>
    </source>
</evidence>
<keyword evidence="2" id="KW-0813">Transport</keyword>
<evidence type="ECO:0000256" key="6">
    <source>
        <dbReference type="ARBA" id="ARBA00023136"/>
    </source>
</evidence>
<name>A0A1I0T4V5_9BACL</name>
<feature type="transmembrane region" description="Helical" evidence="8">
    <location>
        <begin position="29"/>
        <end position="50"/>
    </location>
</feature>
<gene>
    <name evidence="9" type="ORF">SAMN05216169_101431</name>
</gene>
<dbReference type="FunFam" id="1.10.3730.20:FF:000001">
    <property type="entry name" value="Quaternary ammonium compound resistance transporter SugE"/>
    <property type="match status" value="1"/>
</dbReference>
<keyword evidence="3" id="KW-1003">Cell membrane</keyword>
<sequence>MYWLYLSIAIVFEVLGTTAMKWSNGLTNVWATVTMIISYGISFTALAVALKGIDVSVAYAIWSGLGIVFISLVGFFLFQEIMSSKKVMGIIFILFGVILLKTN</sequence>
<dbReference type="Proteomes" id="UP000198979">
    <property type="component" value="Unassembled WGS sequence"/>
</dbReference>
<evidence type="ECO:0000256" key="7">
    <source>
        <dbReference type="RuleBase" id="RU003942"/>
    </source>
</evidence>
<dbReference type="PANTHER" id="PTHR30561:SF1">
    <property type="entry name" value="MULTIDRUG TRANSPORTER EMRE"/>
    <property type="match status" value="1"/>
</dbReference>
<dbReference type="InterPro" id="IPR037185">
    <property type="entry name" value="EmrE-like"/>
</dbReference>
<evidence type="ECO:0000256" key="3">
    <source>
        <dbReference type="ARBA" id="ARBA00022475"/>
    </source>
</evidence>
<comment type="subcellular location">
    <subcellularLocation>
        <location evidence="1 7">Cell membrane</location>
        <topology evidence="1 7">Multi-pass membrane protein</topology>
    </subcellularLocation>
</comment>
<evidence type="ECO:0000256" key="5">
    <source>
        <dbReference type="ARBA" id="ARBA00022989"/>
    </source>
</evidence>
<dbReference type="EMBL" id="FOJQ01000014">
    <property type="protein sequence ID" value="SFA46789.1"/>
    <property type="molecule type" value="Genomic_DNA"/>
</dbReference>
<evidence type="ECO:0000256" key="4">
    <source>
        <dbReference type="ARBA" id="ARBA00022692"/>
    </source>
</evidence>
<dbReference type="OrthoDB" id="21828at2"/>
<dbReference type="PANTHER" id="PTHR30561">
    <property type="entry name" value="SMR FAMILY PROTON-DEPENDENT DRUG EFFLUX TRANSPORTER SUGE"/>
    <property type="match status" value="1"/>
</dbReference>
<evidence type="ECO:0000313" key="10">
    <source>
        <dbReference type="Proteomes" id="UP000198979"/>
    </source>
</evidence>
<dbReference type="GO" id="GO:0005886">
    <property type="term" value="C:plasma membrane"/>
    <property type="evidence" value="ECO:0007669"/>
    <property type="project" value="UniProtKB-SubCell"/>
</dbReference>
<dbReference type="AlphaFoldDB" id="A0A1I0T4V5"/>
<proteinExistence type="inferred from homology"/>
<evidence type="ECO:0000256" key="8">
    <source>
        <dbReference type="SAM" id="Phobius"/>
    </source>
</evidence>
<dbReference type="Gene3D" id="1.10.3730.20">
    <property type="match status" value="1"/>
</dbReference>
<dbReference type="STRING" id="150248.SAMN05216169_101431"/>
<feature type="transmembrane region" description="Helical" evidence="8">
    <location>
        <begin position="57"/>
        <end position="78"/>
    </location>
</feature>
<reference evidence="10" key="1">
    <citation type="submission" date="2016-10" db="EMBL/GenBank/DDBJ databases">
        <authorList>
            <person name="Varghese N."/>
            <person name="Submissions S."/>
        </authorList>
    </citation>
    <scope>NUCLEOTIDE SEQUENCE [LARGE SCALE GENOMIC DNA]</scope>
    <source>
        <strain evidence="10">K1</strain>
    </source>
</reference>